<feature type="region of interest" description="Disordered" evidence="1">
    <location>
        <begin position="1"/>
        <end position="80"/>
    </location>
</feature>
<dbReference type="AlphaFoldDB" id="A0AAE5VM71"/>
<evidence type="ECO:0000256" key="1">
    <source>
        <dbReference type="SAM" id="MobiDB-lite"/>
    </source>
</evidence>
<reference evidence="2 3" key="1">
    <citation type="journal article" date="2018" name="Syst. Appl. Microbiol.">
        <title>Agrobacterium rosae sp. nov., isolated from galls on different agricultural crops.</title>
        <authorList>
            <person name="Kuzmanovic N."/>
            <person name="Pulawska J."/>
            <person name="Smalla K."/>
            <person name="Nesme X."/>
        </authorList>
    </citation>
    <scope>NUCLEOTIDE SEQUENCE [LARGE SCALE GENOMIC DNA]</scope>
    <source>
        <strain evidence="2 3">NCPPB 1650</strain>
    </source>
</reference>
<accession>A0AAE5VM71</accession>
<gene>
    <name evidence="2" type="ORF">CPJ18_26235</name>
</gene>
<evidence type="ECO:0000313" key="2">
    <source>
        <dbReference type="EMBL" id="POO48425.1"/>
    </source>
</evidence>
<protein>
    <submittedName>
        <fullName evidence="2">Uncharacterized protein</fullName>
    </submittedName>
</protein>
<feature type="compositionally biased region" description="Basic and acidic residues" evidence="1">
    <location>
        <begin position="1"/>
        <end position="42"/>
    </location>
</feature>
<name>A0AAE5VM71_9HYPH</name>
<proteinExistence type="predicted"/>
<comment type="caution">
    <text evidence="2">The sequence shown here is derived from an EMBL/GenBank/DDBJ whole genome shotgun (WGS) entry which is preliminary data.</text>
</comment>
<dbReference type="Proteomes" id="UP000237447">
    <property type="component" value="Unassembled WGS sequence"/>
</dbReference>
<sequence length="80" mass="9334">MEPHTEHQAPEAPKDQCRAEAARDHMIHKQGNEWRSEAHNDNRNLPTVTRDGRPMSSVSDSERDREGLVYELNNQWRADQ</sequence>
<dbReference type="EMBL" id="NXEJ01000018">
    <property type="protein sequence ID" value="POO48425.1"/>
    <property type="molecule type" value="Genomic_DNA"/>
</dbReference>
<evidence type="ECO:0000313" key="3">
    <source>
        <dbReference type="Proteomes" id="UP000237447"/>
    </source>
</evidence>
<organism evidence="2 3">
    <name type="scientific">Agrobacterium rosae</name>
    <dbReference type="NCBI Taxonomy" id="1972867"/>
    <lineage>
        <taxon>Bacteria</taxon>
        <taxon>Pseudomonadati</taxon>
        <taxon>Pseudomonadota</taxon>
        <taxon>Alphaproteobacteria</taxon>
        <taxon>Hyphomicrobiales</taxon>
        <taxon>Rhizobiaceae</taxon>
        <taxon>Rhizobium/Agrobacterium group</taxon>
        <taxon>Agrobacterium</taxon>
    </lineage>
</organism>